<dbReference type="PANTHER" id="PTHR43233:SF1">
    <property type="entry name" value="FAMILY N-ACETYLTRANSFERASE, PUTATIVE (AFU_ORTHOLOGUE AFUA_6G03350)-RELATED"/>
    <property type="match status" value="1"/>
</dbReference>
<dbReference type="AlphaFoldDB" id="A0A1B0ZH50"/>
<proteinExistence type="predicted"/>
<dbReference type="PATRIC" id="fig|1630135.4.peg.683"/>
<dbReference type="Proteomes" id="UP000092596">
    <property type="component" value="Chromosome"/>
</dbReference>
<name>A0A1B0ZH50_9MICO</name>
<dbReference type="SUPFAM" id="SSF55729">
    <property type="entry name" value="Acyl-CoA N-acyltransferases (Nat)"/>
    <property type="match status" value="1"/>
</dbReference>
<dbReference type="PROSITE" id="PS51186">
    <property type="entry name" value="GNAT"/>
    <property type="match status" value="1"/>
</dbReference>
<dbReference type="EMBL" id="CP012117">
    <property type="protein sequence ID" value="ANP27232.1"/>
    <property type="molecule type" value="Genomic_DNA"/>
</dbReference>
<dbReference type="Pfam" id="PF13508">
    <property type="entry name" value="Acetyltransf_7"/>
    <property type="match status" value="1"/>
</dbReference>
<dbReference type="KEGG" id="dva:DAD186_06820"/>
<dbReference type="CDD" id="cd04301">
    <property type="entry name" value="NAT_SF"/>
    <property type="match status" value="1"/>
</dbReference>
<gene>
    <name evidence="2" type="ORF">DAD186_06820</name>
</gene>
<dbReference type="PANTHER" id="PTHR43233">
    <property type="entry name" value="FAMILY N-ACETYLTRANSFERASE, PUTATIVE (AFU_ORTHOLOGUE AFUA_6G03350)-RELATED"/>
    <property type="match status" value="1"/>
</dbReference>
<feature type="domain" description="N-acetyltransferase" evidence="1">
    <location>
        <begin position="6"/>
        <end position="142"/>
    </location>
</feature>
<protein>
    <recommendedName>
        <fullName evidence="1">N-acetyltransferase domain-containing protein</fullName>
    </recommendedName>
</protein>
<dbReference type="STRING" id="1630135.DAD186_06820"/>
<sequence>MDFVTYAIDDVPTREELVSLYDSVGWTVYTRTPDRLEAAIDASLRIVTARVGDELVGLARIVGDGLTIVYLQDILVRPSHHRRGIGRELFSRAFEPYGDVRQKVLMTGCGQATRSFYEAMGFTETRDLGDLSEQVRVFVSFS</sequence>
<dbReference type="InterPro" id="IPR000182">
    <property type="entry name" value="GNAT_dom"/>
</dbReference>
<accession>A0A1B0ZH50</accession>
<dbReference type="Gene3D" id="3.40.630.30">
    <property type="match status" value="1"/>
</dbReference>
<reference evidence="2 3" key="1">
    <citation type="submission" date="2015-06" db="EMBL/GenBank/DDBJ databases">
        <title>Investigation of pathophysiology for high-risk pregnancy and development of treatment modality based on it.</title>
        <authorList>
            <person name="Kim B.-C."/>
            <person name="Lim S."/>
        </authorList>
    </citation>
    <scope>NUCLEOTIDE SEQUENCE [LARGE SCALE GENOMIC DNA]</scope>
    <source>
        <strain evidence="2 3">AD1-86</strain>
    </source>
</reference>
<dbReference type="GO" id="GO:0016747">
    <property type="term" value="F:acyltransferase activity, transferring groups other than amino-acyl groups"/>
    <property type="evidence" value="ECO:0007669"/>
    <property type="project" value="InterPro"/>
</dbReference>
<dbReference type="RefSeq" id="WP_065247476.1">
    <property type="nucleotide sequence ID" value="NZ_CP012117.1"/>
</dbReference>
<evidence type="ECO:0000313" key="3">
    <source>
        <dbReference type="Proteomes" id="UP000092596"/>
    </source>
</evidence>
<evidence type="ECO:0000313" key="2">
    <source>
        <dbReference type="EMBL" id="ANP27232.1"/>
    </source>
</evidence>
<organism evidence="2 3">
    <name type="scientific">Dermabacter vaginalis</name>
    <dbReference type="NCBI Taxonomy" id="1630135"/>
    <lineage>
        <taxon>Bacteria</taxon>
        <taxon>Bacillati</taxon>
        <taxon>Actinomycetota</taxon>
        <taxon>Actinomycetes</taxon>
        <taxon>Micrococcales</taxon>
        <taxon>Dermabacteraceae</taxon>
        <taxon>Dermabacter</taxon>
    </lineage>
</organism>
<evidence type="ECO:0000259" key="1">
    <source>
        <dbReference type="PROSITE" id="PS51186"/>
    </source>
</evidence>
<dbReference type="InterPro" id="IPR053144">
    <property type="entry name" value="Acetyltransferase_Butenolide"/>
</dbReference>
<dbReference type="InterPro" id="IPR016181">
    <property type="entry name" value="Acyl_CoA_acyltransferase"/>
</dbReference>